<dbReference type="Proteomes" id="UP000626092">
    <property type="component" value="Unassembled WGS sequence"/>
</dbReference>
<dbReference type="PANTHER" id="PTHR45631">
    <property type="entry name" value="OS07G0107800 PROTEIN-RELATED"/>
    <property type="match status" value="1"/>
</dbReference>
<evidence type="ECO:0000256" key="2">
    <source>
        <dbReference type="SAM" id="Phobius"/>
    </source>
</evidence>
<keyword evidence="2" id="KW-1133">Transmembrane helix</keyword>
<protein>
    <recommendedName>
        <fullName evidence="3">Malectin-like domain-containing protein</fullName>
    </recommendedName>
</protein>
<dbReference type="EMBL" id="WJXA01000298">
    <property type="protein sequence ID" value="KAF7113339.1"/>
    <property type="molecule type" value="Genomic_DNA"/>
</dbReference>
<reference evidence="4" key="1">
    <citation type="submission" date="2019-11" db="EMBL/GenBank/DDBJ databases">
        <authorList>
            <person name="Liu Y."/>
            <person name="Hou J."/>
            <person name="Li T.-Q."/>
            <person name="Guan C.-H."/>
            <person name="Wu X."/>
            <person name="Wu H.-Z."/>
            <person name="Ling F."/>
            <person name="Zhang R."/>
            <person name="Shi X.-G."/>
            <person name="Ren J.-P."/>
            <person name="Chen E.-F."/>
            <person name="Sun J.-M."/>
        </authorList>
    </citation>
    <scope>NUCLEOTIDE SEQUENCE</scope>
    <source>
        <strain evidence="4">Adult_tree_wgs_1</strain>
        <tissue evidence="4">Leaves</tissue>
    </source>
</reference>
<gene>
    <name evidence="4" type="ORF">RHSIM_RhsimUnG0136800</name>
</gene>
<accession>A0A834FY17</accession>
<comment type="caution">
    <text evidence="4">The sequence shown here is derived from an EMBL/GenBank/DDBJ whole genome shotgun (WGS) entry which is preliminary data.</text>
</comment>
<feature type="domain" description="Malectin-like" evidence="3">
    <location>
        <begin position="1"/>
        <end position="79"/>
    </location>
</feature>
<dbReference type="Pfam" id="PF12819">
    <property type="entry name" value="Malectin_like"/>
    <property type="match status" value="1"/>
</dbReference>
<dbReference type="Gene3D" id="3.80.10.10">
    <property type="entry name" value="Ribonuclease Inhibitor"/>
    <property type="match status" value="1"/>
</dbReference>
<dbReference type="Pfam" id="PF00560">
    <property type="entry name" value="LRR_1"/>
    <property type="match status" value="2"/>
</dbReference>
<keyword evidence="2" id="KW-0812">Transmembrane</keyword>
<dbReference type="InterPro" id="IPR001611">
    <property type="entry name" value="Leu-rich_rpt"/>
</dbReference>
<dbReference type="FunFam" id="3.80.10.10:FF:000135">
    <property type="entry name" value="Putative LRR receptor-like serine/threonine-protein kinase"/>
    <property type="match status" value="1"/>
</dbReference>
<evidence type="ECO:0000313" key="4">
    <source>
        <dbReference type="EMBL" id="KAF7113339.1"/>
    </source>
</evidence>
<evidence type="ECO:0000256" key="1">
    <source>
        <dbReference type="ARBA" id="ARBA00004167"/>
    </source>
</evidence>
<keyword evidence="5" id="KW-1185">Reference proteome</keyword>
<dbReference type="GO" id="GO:0016020">
    <property type="term" value="C:membrane"/>
    <property type="evidence" value="ECO:0007669"/>
    <property type="project" value="UniProtKB-SubCell"/>
</dbReference>
<comment type="subcellular location">
    <subcellularLocation>
        <location evidence="1">Membrane</location>
        <topology evidence="1">Single-pass membrane protein</topology>
    </subcellularLocation>
</comment>
<dbReference type="InterPro" id="IPR024788">
    <property type="entry name" value="Malectin-like_Carb-bd_dom"/>
</dbReference>
<dbReference type="Gene3D" id="2.60.120.430">
    <property type="entry name" value="Galactose-binding lectin"/>
    <property type="match status" value="1"/>
</dbReference>
<dbReference type="AlphaFoldDB" id="A0A834FY17"/>
<evidence type="ECO:0000313" key="5">
    <source>
        <dbReference type="Proteomes" id="UP000626092"/>
    </source>
</evidence>
<dbReference type="PANTHER" id="PTHR45631:SF191">
    <property type="entry name" value="DI-GLUCOSE BINDING PROTEIN WITH LEUCINE-RICH REPEAT DOMAIN-CONTAINING PROTEIN"/>
    <property type="match status" value="1"/>
</dbReference>
<feature type="transmembrane region" description="Helical" evidence="2">
    <location>
        <begin position="263"/>
        <end position="284"/>
    </location>
</feature>
<sequence length="336" mass="36590">MVWFHFAEIDVSVNQPGQRVFDVFINEQNVSREDIYKQVGSFAAYSWYHIVRNLNTTTLSVKLVPVVGAPIICGVENYAIVTIDPSTDPKEVIAMRSLKESLRIPDRMGWNGDPCAPSTWDAWEGVTCHPNNDETALVISQIDLGSQGLKGYISDQISLLTNLVSLNLSSNSLGGSLPAGLGQNSLIKLDLSSNHFTGSIPDSLATSHLQLVLLNDNSLEGRVPEELYSIGVHGGAIDLSGNKGLCGVPSLPDCPLLSTGGKIAVGISSLVLFCILLLAVYICCIRRGRYDYDFGIPPELMALSAKRNRYHRQKTLMTLEMESQHAKGFIPNLNSS</sequence>
<name>A0A834FY17_RHOSS</name>
<dbReference type="InterPro" id="IPR032675">
    <property type="entry name" value="LRR_dom_sf"/>
</dbReference>
<organism evidence="4 5">
    <name type="scientific">Rhododendron simsii</name>
    <name type="common">Sims's rhododendron</name>
    <dbReference type="NCBI Taxonomy" id="118357"/>
    <lineage>
        <taxon>Eukaryota</taxon>
        <taxon>Viridiplantae</taxon>
        <taxon>Streptophyta</taxon>
        <taxon>Embryophyta</taxon>
        <taxon>Tracheophyta</taxon>
        <taxon>Spermatophyta</taxon>
        <taxon>Magnoliopsida</taxon>
        <taxon>eudicotyledons</taxon>
        <taxon>Gunneridae</taxon>
        <taxon>Pentapetalae</taxon>
        <taxon>asterids</taxon>
        <taxon>Ericales</taxon>
        <taxon>Ericaceae</taxon>
        <taxon>Ericoideae</taxon>
        <taxon>Rhodoreae</taxon>
        <taxon>Rhododendron</taxon>
    </lineage>
</organism>
<proteinExistence type="predicted"/>
<dbReference type="OrthoDB" id="2018673at2759"/>
<keyword evidence="2" id="KW-0472">Membrane</keyword>
<evidence type="ECO:0000259" key="3">
    <source>
        <dbReference type="Pfam" id="PF12819"/>
    </source>
</evidence>
<dbReference type="SUPFAM" id="SSF52058">
    <property type="entry name" value="L domain-like"/>
    <property type="match status" value="1"/>
</dbReference>